<keyword evidence="1" id="KW-0812">Transmembrane</keyword>
<comment type="caution">
    <text evidence="2">The sequence shown here is derived from an EMBL/GenBank/DDBJ whole genome shotgun (WGS) entry which is preliminary data.</text>
</comment>
<name>X1HFJ8_9ZZZZ</name>
<dbReference type="AlphaFoldDB" id="X1HFJ8"/>
<evidence type="ECO:0000313" key="2">
    <source>
        <dbReference type="EMBL" id="GAH55845.1"/>
    </source>
</evidence>
<reference evidence="2" key="1">
    <citation type="journal article" date="2014" name="Front. Microbiol.">
        <title>High frequency of phylogenetically diverse reductive dehalogenase-homologous genes in deep subseafloor sedimentary metagenomes.</title>
        <authorList>
            <person name="Kawai M."/>
            <person name="Futagami T."/>
            <person name="Toyoda A."/>
            <person name="Takaki Y."/>
            <person name="Nishi S."/>
            <person name="Hori S."/>
            <person name="Arai W."/>
            <person name="Tsubouchi T."/>
            <person name="Morono Y."/>
            <person name="Uchiyama I."/>
            <person name="Ito T."/>
            <person name="Fujiyama A."/>
            <person name="Inagaki F."/>
            <person name="Takami H."/>
        </authorList>
    </citation>
    <scope>NUCLEOTIDE SEQUENCE</scope>
    <source>
        <strain evidence="2">Expedition CK06-06</strain>
    </source>
</reference>
<gene>
    <name evidence="2" type="ORF">S03H2_32427</name>
</gene>
<accession>X1HFJ8</accession>
<protein>
    <submittedName>
        <fullName evidence="2">Uncharacterized protein</fullName>
    </submittedName>
</protein>
<feature type="transmembrane region" description="Helical" evidence="1">
    <location>
        <begin position="23"/>
        <end position="42"/>
    </location>
</feature>
<keyword evidence="1" id="KW-1133">Transmembrane helix</keyword>
<dbReference type="EMBL" id="BARU01019702">
    <property type="protein sequence ID" value="GAH55845.1"/>
    <property type="molecule type" value="Genomic_DNA"/>
</dbReference>
<sequence length="54" mass="6323">MAWHETWNEPTPRRRRFFSDRGGFFPLGVKLILLVTVGVYVLDIFSNWRLTGIG</sequence>
<feature type="non-terminal residue" evidence="2">
    <location>
        <position position="54"/>
    </location>
</feature>
<proteinExistence type="predicted"/>
<organism evidence="2">
    <name type="scientific">marine sediment metagenome</name>
    <dbReference type="NCBI Taxonomy" id="412755"/>
    <lineage>
        <taxon>unclassified sequences</taxon>
        <taxon>metagenomes</taxon>
        <taxon>ecological metagenomes</taxon>
    </lineage>
</organism>
<keyword evidence="1" id="KW-0472">Membrane</keyword>
<evidence type="ECO:0000256" key="1">
    <source>
        <dbReference type="SAM" id="Phobius"/>
    </source>
</evidence>